<keyword evidence="1" id="KW-0732">Signal</keyword>
<protein>
    <submittedName>
        <fullName evidence="3">DsrE family protein</fullName>
    </submittedName>
</protein>
<evidence type="ECO:0000313" key="4">
    <source>
        <dbReference type="Proteomes" id="UP001229955"/>
    </source>
</evidence>
<dbReference type="Proteomes" id="UP001229955">
    <property type="component" value="Chromosome"/>
</dbReference>
<dbReference type="PANTHER" id="PTHR37691">
    <property type="entry name" value="BLR3518 PROTEIN"/>
    <property type="match status" value="1"/>
</dbReference>
<gene>
    <name evidence="2" type="ORF">Strain138_000472</name>
    <name evidence="3" type="ORF">Strain318_000472</name>
</gene>
<keyword evidence="4" id="KW-1185">Reference proteome</keyword>
<reference evidence="3" key="1">
    <citation type="submission" date="2023-07" db="EMBL/GenBank/DDBJ databases">
        <authorList>
            <person name="Haufschild T."/>
            <person name="Kallscheuer N."/>
            <person name="Hammer J."/>
            <person name="Kohn T."/>
            <person name="Kabuu M."/>
            <person name="Jogler M."/>
            <person name="Wohfarth N."/>
            <person name="Heuer A."/>
            <person name="Rohde M."/>
            <person name="van Teeseling M.C.F."/>
            <person name="Jogler C."/>
        </authorList>
    </citation>
    <scope>NUCLEOTIDE SEQUENCE</scope>
    <source>
        <strain evidence="2">Strain 138</strain>
        <strain evidence="3">Strain 318</strain>
    </source>
</reference>
<dbReference type="SUPFAM" id="SSF75169">
    <property type="entry name" value="DsrEFH-like"/>
    <property type="match status" value="1"/>
</dbReference>
<feature type="chain" id="PRO_5041380579" evidence="1">
    <location>
        <begin position="22"/>
        <end position="185"/>
    </location>
</feature>
<dbReference type="Pfam" id="PF02635">
    <property type="entry name" value="DsrE"/>
    <property type="match status" value="1"/>
</dbReference>
<dbReference type="Gene3D" id="3.40.1260.10">
    <property type="entry name" value="DsrEFH-like"/>
    <property type="match status" value="1"/>
</dbReference>
<dbReference type="EMBL" id="CP130613">
    <property type="protein sequence ID" value="WKW14146.1"/>
    <property type="molecule type" value="Genomic_DNA"/>
</dbReference>
<proteinExistence type="predicted"/>
<name>A0AA49JY45_9BACT</name>
<dbReference type="InterPro" id="IPR027396">
    <property type="entry name" value="DsrEFH-like"/>
</dbReference>
<sequence>MRVARALIAAMVLTSAAGAQQAPRPSSMTMSGPLIMSAGPSLEVPDANFAVPPGHVFRVMWEINALPDSSAVSPQITTIARFYNLHARHGVPKANLFGAAVVHGTGWRALLTDEAYQRRYGRPNPSKALVEELIANGAKFAVCGQTAGSMGVTREELLPGVQLAISAMTALNVFYAEGYRLQPWR</sequence>
<dbReference type="EMBL" id="CP130612">
    <property type="protein sequence ID" value="WKW11236.1"/>
    <property type="molecule type" value="Genomic_DNA"/>
</dbReference>
<accession>A0AA49JSM2</accession>
<dbReference type="PANTHER" id="PTHR37691:SF1">
    <property type="entry name" value="BLR3518 PROTEIN"/>
    <property type="match status" value="1"/>
</dbReference>
<dbReference type="InterPro" id="IPR003787">
    <property type="entry name" value="Sulphur_relay_DsrE/F-like"/>
</dbReference>
<dbReference type="KEGG" id="pspc:Strain318_000472"/>
<evidence type="ECO:0000256" key="1">
    <source>
        <dbReference type="SAM" id="SignalP"/>
    </source>
</evidence>
<dbReference type="AlphaFoldDB" id="A0AA49JY45"/>
<accession>A0AA49JY45</accession>
<organism evidence="3 4">
    <name type="scientific">Pseudogemmatithrix spongiicola</name>
    <dbReference type="NCBI Taxonomy" id="3062599"/>
    <lineage>
        <taxon>Bacteria</taxon>
        <taxon>Pseudomonadati</taxon>
        <taxon>Gemmatimonadota</taxon>
        <taxon>Gemmatimonadia</taxon>
        <taxon>Gemmatimonadales</taxon>
        <taxon>Gemmatimonadaceae</taxon>
        <taxon>Pseudogemmatithrix</taxon>
    </lineage>
</organism>
<dbReference type="RefSeq" id="WP_367886936.1">
    <property type="nucleotide sequence ID" value="NZ_CP130612.1"/>
</dbReference>
<evidence type="ECO:0000313" key="2">
    <source>
        <dbReference type="EMBL" id="WKW11236.1"/>
    </source>
</evidence>
<evidence type="ECO:0000313" key="3">
    <source>
        <dbReference type="EMBL" id="WKW14146.1"/>
    </source>
</evidence>
<feature type="signal peptide" evidence="1">
    <location>
        <begin position="1"/>
        <end position="21"/>
    </location>
</feature>